<organism evidence="1 2">
    <name type="scientific">Desulfobacula phenolica</name>
    <dbReference type="NCBI Taxonomy" id="90732"/>
    <lineage>
        <taxon>Bacteria</taxon>
        <taxon>Pseudomonadati</taxon>
        <taxon>Thermodesulfobacteriota</taxon>
        <taxon>Desulfobacteria</taxon>
        <taxon>Desulfobacterales</taxon>
        <taxon>Desulfobacteraceae</taxon>
        <taxon>Desulfobacula</taxon>
    </lineage>
</organism>
<evidence type="ECO:0000313" key="2">
    <source>
        <dbReference type="Proteomes" id="UP000199608"/>
    </source>
</evidence>
<sequence>MNANQDRLMQLHRNIESIADKLATVPKIHQDRAGEVIDLCRNCLKNVPSVDTPVYIHITGTDKSFKTSYLLDLFDNDELRKLFSVKMRTTSENTAVPCLVEPSSGVDTVLISQVSISTGRIMRNDLTQNQFNRLYDLSSGAVPDDYLLRVQVPDHATPMTLPVIEYPGIKEGADAMERQKELHRLFQENMMATLVKYPGILVACFQHKIAIPPGHPLDAILKKYGKVLKTNVSYHKLPLVLSLQGESAIASYCGNTNVVQDIQSDFQSYNAFDTLIQLINPCNKDYPVNFVPPGPHVDEWVTNMSRYRNIEEIKEQVLFDGGVSWSRQILKELCATSYVREALDNLFLKPWIMEADVLYSKAMDCYHDIMNYDEVAQIKERIRQAILNESYQPLRQFFEAELGYAHEGIIANHQEFWVTIFSQYLEQFLREADRSKTIAKVMWNTLFKRLDPEKKGFLGTREEDLPYIIMNMAELYVPNALLRGDYTTMERDPEDTTHAV</sequence>
<dbReference type="RefSeq" id="WP_092236989.1">
    <property type="nucleotide sequence ID" value="NZ_FNLL01000012.1"/>
</dbReference>
<name>A0A1H2JFQ1_9BACT</name>
<proteinExistence type="predicted"/>
<dbReference type="EMBL" id="FNLL01000012">
    <property type="protein sequence ID" value="SDU54976.1"/>
    <property type="molecule type" value="Genomic_DNA"/>
</dbReference>
<keyword evidence="2" id="KW-1185">Reference proteome</keyword>
<reference evidence="2" key="1">
    <citation type="submission" date="2016-10" db="EMBL/GenBank/DDBJ databases">
        <authorList>
            <person name="Varghese N."/>
            <person name="Submissions S."/>
        </authorList>
    </citation>
    <scope>NUCLEOTIDE SEQUENCE [LARGE SCALE GENOMIC DNA]</scope>
    <source>
        <strain evidence="2">DSM 3384</strain>
    </source>
</reference>
<gene>
    <name evidence="1" type="ORF">SAMN04487931_11220</name>
</gene>
<dbReference type="AlphaFoldDB" id="A0A1H2JFQ1"/>
<evidence type="ECO:0000313" key="1">
    <source>
        <dbReference type="EMBL" id="SDU54976.1"/>
    </source>
</evidence>
<protein>
    <submittedName>
        <fullName evidence="1">Uncharacterized protein</fullName>
    </submittedName>
</protein>
<accession>A0A1H2JFQ1</accession>
<dbReference type="Proteomes" id="UP000199608">
    <property type="component" value="Unassembled WGS sequence"/>
</dbReference>